<protein>
    <submittedName>
        <fullName evidence="2">Membrane protein</fullName>
    </submittedName>
</protein>
<reference evidence="2 3" key="1">
    <citation type="submission" date="2013-07" db="EMBL/GenBank/DDBJ databases">
        <title>Isolation of a new Chlamydia species from the feral Sacred Ibis (Threskiornis aethiopicus): Chlamydia ibidis.</title>
        <authorList>
            <person name="Vorimore F."/>
            <person name="Hsia R.-C."/>
            <person name="Huot-Creasy H."/>
            <person name="Bastian S."/>
            <person name="Deruyter L."/>
            <person name="Passet A."/>
            <person name="Sachse K."/>
            <person name="Bavoil P."/>
            <person name="Myers G."/>
            <person name="Laroucau K."/>
        </authorList>
    </citation>
    <scope>NUCLEOTIDE SEQUENCE [LARGE SCALE GENOMIC DNA]</scope>
    <source>
        <strain evidence="2 3">10-1398/6</strain>
    </source>
</reference>
<organism evidence="2 3">
    <name type="scientific">Chlamydia ibidis 10-1398/6</name>
    <dbReference type="NCBI Taxonomy" id="1046581"/>
    <lineage>
        <taxon>Bacteria</taxon>
        <taxon>Pseudomonadati</taxon>
        <taxon>Chlamydiota</taxon>
        <taxon>Chlamydiia</taxon>
        <taxon>Chlamydiales</taxon>
        <taxon>Chlamydiaceae</taxon>
        <taxon>Chlamydia/Chlamydophila group</taxon>
        <taxon>Chlamydia</taxon>
    </lineage>
</organism>
<evidence type="ECO:0000313" key="3">
    <source>
        <dbReference type="Proteomes" id="UP000016064"/>
    </source>
</evidence>
<sequence>MLQRSDENVLKYPQNQGNYLGILFIIVMPMLVFSVFIGLR</sequence>
<name>A0ABN0N0K0_9CHLA</name>
<keyword evidence="1" id="KW-0812">Transmembrane</keyword>
<dbReference type="Proteomes" id="UP000016064">
    <property type="component" value="Unassembled WGS sequence"/>
</dbReference>
<keyword evidence="1" id="KW-1133">Transmembrane helix</keyword>
<evidence type="ECO:0000313" key="2">
    <source>
        <dbReference type="EMBL" id="EQM63156.1"/>
    </source>
</evidence>
<evidence type="ECO:0000256" key="1">
    <source>
        <dbReference type="SAM" id="Phobius"/>
    </source>
</evidence>
<gene>
    <name evidence="2" type="ORF">H359_0419</name>
</gene>
<keyword evidence="3" id="KW-1185">Reference proteome</keyword>
<comment type="caution">
    <text evidence="2">The sequence shown here is derived from an EMBL/GenBank/DDBJ whole genome shotgun (WGS) entry which is preliminary data.</text>
</comment>
<accession>A0ABN0N0K0</accession>
<keyword evidence="1" id="KW-0472">Membrane</keyword>
<feature type="transmembrane region" description="Helical" evidence="1">
    <location>
        <begin position="20"/>
        <end position="39"/>
    </location>
</feature>
<dbReference type="EMBL" id="APJW01000001">
    <property type="protein sequence ID" value="EQM63156.1"/>
    <property type="molecule type" value="Genomic_DNA"/>
</dbReference>
<proteinExistence type="predicted"/>